<dbReference type="NCBIfam" id="TIGR01120">
    <property type="entry name" value="rpiB"/>
    <property type="match status" value="1"/>
</dbReference>
<dbReference type="SUPFAM" id="SSF89623">
    <property type="entry name" value="Ribose/Galactose isomerase RpiB/AlsB"/>
    <property type="match status" value="1"/>
</dbReference>
<dbReference type="PANTHER" id="PTHR43732">
    <property type="entry name" value="RIBOSE 5-PHOSPHATE ISOMERASE-RELATED"/>
    <property type="match status" value="1"/>
</dbReference>
<reference evidence="5 6" key="1">
    <citation type="submission" date="2019-08" db="EMBL/GenBank/DDBJ databases">
        <title>Complete genome sequence of Thermosulfurimonas marina SU872T, an anaerobic thermophilic chemolithoautotrophic bacterium isolated from a shallow marine hydrothermal vent.</title>
        <authorList>
            <person name="Allioux M."/>
            <person name="Jebbar M."/>
            <person name="Slobodkina G."/>
            <person name="Slobodkin A."/>
            <person name="Moalic Y."/>
            <person name="Frolova A."/>
            <person name="Shao Z."/>
            <person name="Alain K."/>
        </authorList>
    </citation>
    <scope>NUCLEOTIDE SEQUENCE [LARGE SCALE GENOMIC DNA]</scope>
    <source>
        <strain evidence="5 6">SU872</strain>
    </source>
</reference>
<keyword evidence="2 5" id="KW-0413">Isomerase</keyword>
<dbReference type="KEGG" id="tmai:FVE67_06540"/>
<dbReference type="Gene3D" id="3.40.1400.10">
    <property type="entry name" value="Sugar-phosphate isomerase, RpiB/LacA/LacB"/>
    <property type="match status" value="1"/>
</dbReference>
<protein>
    <submittedName>
        <fullName evidence="5">Ribose 5-phosphate isomerase B</fullName>
        <ecNumber evidence="5">5.3.1.6</ecNumber>
    </submittedName>
</protein>
<evidence type="ECO:0000313" key="5">
    <source>
        <dbReference type="EMBL" id="QJA06479.1"/>
    </source>
</evidence>
<dbReference type="NCBIfam" id="TIGR00689">
    <property type="entry name" value="rpiB_lacA_lacB"/>
    <property type="match status" value="1"/>
</dbReference>
<feature type="binding site" evidence="4">
    <location>
        <position position="136"/>
    </location>
    <ligand>
        <name>D-ribulose 5-phosphate</name>
        <dbReference type="ChEBI" id="CHEBI:58121"/>
    </ligand>
</feature>
<dbReference type="GO" id="GO:0005975">
    <property type="term" value="P:carbohydrate metabolic process"/>
    <property type="evidence" value="ECO:0007669"/>
    <property type="project" value="InterPro"/>
</dbReference>
<dbReference type="RefSeq" id="WP_168719829.1">
    <property type="nucleotide sequence ID" value="NZ_CP042909.1"/>
</dbReference>
<evidence type="ECO:0000256" key="2">
    <source>
        <dbReference type="ARBA" id="ARBA00023235"/>
    </source>
</evidence>
<dbReference type="NCBIfam" id="NF004051">
    <property type="entry name" value="PRK05571.1"/>
    <property type="match status" value="1"/>
</dbReference>
<dbReference type="AlphaFoldDB" id="A0A6H1WTK5"/>
<evidence type="ECO:0000313" key="6">
    <source>
        <dbReference type="Proteomes" id="UP000501253"/>
    </source>
</evidence>
<evidence type="ECO:0000256" key="3">
    <source>
        <dbReference type="PIRSR" id="PIRSR005384-1"/>
    </source>
</evidence>
<accession>A0A6H1WTK5</accession>
<dbReference type="GO" id="GO:0004751">
    <property type="term" value="F:ribose-5-phosphate isomerase activity"/>
    <property type="evidence" value="ECO:0007669"/>
    <property type="project" value="UniProtKB-EC"/>
</dbReference>
<gene>
    <name evidence="5" type="primary">rpiB</name>
    <name evidence="5" type="ORF">FVE67_06540</name>
</gene>
<name>A0A6H1WTK5_9BACT</name>
<dbReference type="InterPro" id="IPR051812">
    <property type="entry name" value="SPI_LacAB/RpiB"/>
</dbReference>
<keyword evidence="6" id="KW-1185">Reference proteome</keyword>
<feature type="binding site" evidence="4">
    <location>
        <begin position="8"/>
        <end position="9"/>
    </location>
    <ligand>
        <name>D-ribulose 5-phosphate</name>
        <dbReference type="ChEBI" id="CHEBI:58121"/>
    </ligand>
</feature>
<dbReference type="PANTHER" id="PTHR43732:SF1">
    <property type="entry name" value="RIBOSE 5-PHOSPHATE ISOMERASE"/>
    <property type="match status" value="1"/>
</dbReference>
<dbReference type="PIRSF" id="PIRSF005384">
    <property type="entry name" value="RpiB_LacA_B"/>
    <property type="match status" value="1"/>
</dbReference>
<dbReference type="Pfam" id="PF02502">
    <property type="entry name" value="LacAB_rpiB"/>
    <property type="match status" value="1"/>
</dbReference>
<dbReference type="EC" id="5.3.1.6" evidence="5"/>
<feature type="binding site" evidence="4">
    <location>
        <position position="132"/>
    </location>
    <ligand>
        <name>D-ribulose 5-phosphate</name>
        <dbReference type="ChEBI" id="CHEBI:58121"/>
    </ligand>
</feature>
<evidence type="ECO:0000256" key="4">
    <source>
        <dbReference type="PIRSR" id="PIRSR005384-2"/>
    </source>
</evidence>
<proteinExistence type="inferred from homology"/>
<feature type="binding site" evidence="4">
    <location>
        <position position="99"/>
    </location>
    <ligand>
        <name>D-ribulose 5-phosphate</name>
        <dbReference type="ChEBI" id="CHEBI:58121"/>
    </ligand>
</feature>
<feature type="binding site" evidence="4">
    <location>
        <position position="109"/>
    </location>
    <ligand>
        <name>D-ribulose 5-phosphate</name>
        <dbReference type="ChEBI" id="CHEBI:58121"/>
    </ligand>
</feature>
<feature type="active site" description="Proton donor" evidence="3">
    <location>
        <position position="98"/>
    </location>
</feature>
<comment type="similarity">
    <text evidence="1">Belongs to the LacAB/RpiB family.</text>
</comment>
<dbReference type="Proteomes" id="UP000501253">
    <property type="component" value="Chromosome"/>
</dbReference>
<dbReference type="EMBL" id="CP042909">
    <property type="protein sequence ID" value="QJA06479.1"/>
    <property type="molecule type" value="Genomic_DNA"/>
</dbReference>
<dbReference type="InterPro" id="IPR036569">
    <property type="entry name" value="RpiB_LacA_LacB_sf"/>
</dbReference>
<dbReference type="InterPro" id="IPR003500">
    <property type="entry name" value="RpiB_LacA_LacB"/>
</dbReference>
<organism evidence="5 6">
    <name type="scientific">Thermosulfurimonas marina</name>
    <dbReference type="NCBI Taxonomy" id="2047767"/>
    <lineage>
        <taxon>Bacteria</taxon>
        <taxon>Pseudomonadati</taxon>
        <taxon>Thermodesulfobacteriota</taxon>
        <taxon>Thermodesulfobacteria</taxon>
        <taxon>Thermodesulfobacteriales</taxon>
        <taxon>Thermodesulfobacteriaceae</taxon>
        <taxon>Thermosulfurimonas</taxon>
    </lineage>
</organism>
<feature type="binding site" evidence="4">
    <location>
        <begin position="66"/>
        <end position="70"/>
    </location>
    <ligand>
        <name>D-ribulose 5-phosphate</name>
        <dbReference type="ChEBI" id="CHEBI:58121"/>
    </ligand>
</feature>
<feature type="active site" description="Proton acceptor" evidence="3">
    <location>
        <position position="65"/>
    </location>
</feature>
<dbReference type="InterPro" id="IPR004785">
    <property type="entry name" value="RpiB"/>
</dbReference>
<evidence type="ECO:0000256" key="1">
    <source>
        <dbReference type="ARBA" id="ARBA00008754"/>
    </source>
</evidence>
<sequence length="153" mass="17136">MRIVLASDHAGFELKERIKEYLQEMGHEVLDVGCHSCESVDYPVFGAKGLEKLLSGQAERGIFICGTGLGMTIMANRFPGIRAALCHDCYTARMCRLHNDANVLTMGGRVIGPALALEIVRIFLETPFEDGRHSRRLQLIEEYARSLQNVRQD</sequence>